<dbReference type="Pfam" id="PF02129">
    <property type="entry name" value="Peptidase_S15"/>
    <property type="match status" value="1"/>
</dbReference>
<evidence type="ECO:0000256" key="5">
    <source>
        <dbReference type="ARBA" id="ARBA00012463"/>
    </source>
</evidence>
<dbReference type="Gene3D" id="2.60.120.260">
    <property type="entry name" value="Galactose-binding domain-like"/>
    <property type="match status" value="1"/>
</dbReference>
<evidence type="ECO:0000256" key="9">
    <source>
        <dbReference type="ARBA" id="ARBA00022801"/>
    </source>
</evidence>
<evidence type="ECO:0000259" key="14">
    <source>
        <dbReference type="SMART" id="SM00940"/>
    </source>
</evidence>
<name>A0A0R1W7X5_9LACO</name>
<evidence type="ECO:0000256" key="3">
    <source>
        <dbReference type="ARBA" id="ARBA00010819"/>
    </source>
</evidence>
<sequence length="809" mass="92065">MSIKPWRKAMKYHQFAKTLPTLDQQILELQEIDLYPVDLAQYSFGQVAQHVYRHFLPDFRSQVTLETQLHNLLVDENQDLFSYLARINETFNSKAFYNVALQLLGFFSPQDFSLADPLFAMTKFDLPYLDETNFDFNTFTTAIYQLLNTRCQNGLLFLDNLANRGYFATNLNARKQQRPLFFNGKAQATFAADQFIREVVYVESDLDTDHDGQRDLLQTTIIRPKVANSFIKLPALYTANPYFLGTTDTKMNDVDVPMAIKNPGDAREAVDKFDQFHEFSTKPVSDNQNDPFANHPSVITPNNVGTVTLSDFFLARGFASVYAAGIGTRGSDGIRTCGSPEETKSTIAIIEWLHGDRRAYTDRSRQDEVIADWCSGHVAMTGKSYLGTLAVAAATTGVAGLDTVISEAAISSWYDYYREHGLVVAPETFQGEDANVLTNECFSRQKDAGDYAKIKAFYDHKLKQMIHDQDRESGSYNHFWEVRNYRRDIAKVKCPIVSVHGLNDWNVKPKNVFKLNQVLKEAGIAHKVILHQGQHIYINNFPSLDFYDLINLWLTNKLFQQENHADQIFPDYLIQSNLNESDWQTPDDWQATAQKSYNLAIDFDHKGDSEVRFVDDGVQAFHDSKLKDLAWEQAFIQEDPRFSQNQVVLKTSSLSNELLITGRPVLNLRVKSSANYGLISAMLVDYGEANRLTTRPQILEFAARELGYHGKQENTMAFKQASQATPAKLIAKSHINLQNRTTAYQNEAVQPETYYDLQLPLQPTYYHLPAGRQLGLIIYATDMGMTIRHENNLEYTIDLANSNLTIHQG</sequence>
<evidence type="ECO:0000256" key="12">
    <source>
        <dbReference type="ARBA" id="ARBA00031951"/>
    </source>
</evidence>
<keyword evidence="8" id="KW-0645">Protease</keyword>
<dbReference type="InterPro" id="IPR036313">
    <property type="entry name" value="PepX_N_dom_sf"/>
</dbReference>
<evidence type="ECO:0000256" key="7">
    <source>
        <dbReference type="ARBA" id="ARBA00022438"/>
    </source>
</evidence>
<dbReference type="SMART" id="SM00940">
    <property type="entry name" value="PepX_N"/>
    <property type="match status" value="1"/>
</dbReference>
<evidence type="ECO:0000256" key="8">
    <source>
        <dbReference type="ARBA" id="ARBA00022670"/>
    </source>
</evidence>
<dbReference type="InterPro" id="IPR029058">
    <property type="entry name" value="AB_hydrolase_fold"/>
</dbReference>
<evidence type="ECO:0000256" key="4">
    <source>
        <dbReference type="ARBA" id="ARBA00011738"/>
    </source>
</evidence>
<dbReference type="InterPro" id="IPR015251">
    <property type="entry name" value="PepX_N_dom"/>
</dbReference>
<dbReference type="PRINTS" id="PR00923">
    <property type="entry name" value="LACTOPTASE"/>
</dbReference>
<feature type="domain" description="Xaa-Pro dipeptidyl-peptidase C-terminal" evidence="13">
    <location>
        <begin position="551"/>
        <end position="805"/>
    </location>
</feature>
<dbReference type="InterPro" id="IPR008979">
    <property type="entry name" value="Galactose-bd-like_sf"/>
</dbReference>
<dbReference type="SUPFAM" id="SSF53474">
    <property type="entry name" value="alpha/beta-Hydrolases"/>
    <property type="match status" value="1"/>
</dbReference>
<keyword evidence="7" id="KW-0031">Aminopeptidase</keyword>
<dbReference type="STRING" id="1423735.FC15_GL001005"/>
<evidence type="ECO:0000256" key="11">
    <source>
        <dbReference type="ARBA" id="ARBA00030045"/>
    </source>
</evidence>
<comment type="function">
    <text evidence="2">Removes N-terminal dipeptides sequentially from polypeptides having unsubstituted N-termini provided that the penultimate residue is proline.</text>
</comment>
<proteinExistence type="inferred from homology"/>
<accession>A0A0R1W7X5</accession>
<evidence type="ECO:0000256" key="10">
    <source>
        <dbReference type="ARBA" id="ARBA00022825"/>
    </source>
</evidence>
<dbReference type="Gene3D" id="3.40.50.1820">
    <property type="entry name" value="alpha/beta hydrolase"/>
    <property type="match status" value="1"/>
</dbReference>
<dbReference type="InterPro" id="IPR000383">
    <property type="entry name" value="Xaa-Pro-like_dom"/>
</dbReference>
<protein>
    <recommendedName>
        <fullName evidence="6">Xaa-Pro dipeptidyl-peptidase</fullName>
        <ecNumber evidence="5">3.4.14.11</ecNumber>
    </recommendedName>
    <alternativeName>
        <fullName evidence="12">X-Pro dipeptidyl-peptidase</fullName>
    </alternativeName>
    <alternativeName>
        <fullName evidence="11">X-prolyl-dipeptidyl aminopeptidase</fullName>
    </alternativeName>
</protein>
<evidence type="ECO:0000259" key="13">
    <source>
        <dbReference type="SMART" id="SM00939"/>
    </source>
</evidence>
<evidence type="ECO:0000313" key="15">
    <source>
        <dbReference type="EMBL" id="KRM13834.1"/>
    </source>
</evidence>
<dbReference type="NCBIfam" id="NF003781">
    <property type="entry name" value="PRK05371.1-2"/>
    <property type="match status" value="1"/>
</dbReference>
<dbReference type="EC" id="3.4.14.11" evidence="5"/>
<reference evidence="15 16" key="1">
    <citation type="journal article" date="2015" name="Genome Announc.">
        <title>Expanding the biotechnology potential of lactobacilli through comparative genomics of 213 strains and associated genera.</title>
        <authorList>
            <person name="Sun Z."/>
            <person name="Harris H.M."/>
            <person name="McCann A."/>
            <person name="Guo C."/>
            <person name="Argimon S."/>
            <person name="Zhang W."/>
            <person name="Yang X."/>
            <person name="Jeffery I.B."/>
            <person name="Cooney J.C."/>
            <person name="Kagawa T.F."/>
            <person name="Liu W."/>
            <person name="Song Y."/>
            <person name="Salvetti E."/>
            <person name="Wrobel A."/>
            <person name="Rasinkangas P."/>
            <person name="Parkhill J."/>
            <person name="Rea M.C."/>
            <person name="O'Sullivan O."/>
            <person name="Ritari J."/>
            <person name="Douillard F.P."/>
            <person name="Paul Ross R."/>
            <person name="Yang R."/>
            <person name="Briner A.E."/>
            <person name="Felis G.E."/>
            <person name="de Vos W.M."/>
            <person name="Barrangou R."/>
            <person name="Klaenhammer T.R."/>
            <person name="Caufield P.W."/>
            <person name="Cui Y."/>
            <person name="Zhang H."/>
            <person name="O'Toole P.W."/>
        </authorList>
    </citation>
    <scope>NUCLEOTIDE SEQUENCE [LARGE SCALE GENOMIC DNA]</scope>
    <source>
        <strain evidence="15 16">DSM 17758</strain>
    </source>
</reference>
<dbReference type="InterPro" id="IPR008252">
    <property type="entry name" value="Pept_S15_Xpro"/>
</dbReference>
<dbReference type="AlphaFoldDB" id="A0A0R1W7X5"/>
<evidence type="ECO:0000256" key="6">
    <source>
        <dbReference type="ARBA" id="ARBA00014682"/>
    </source>
</evidence>
<keyword evidence="9" id="KW-0378">Hydrolase</keyword>
<organism evidence="15 16">
    <name type="scientific">Lapidilactobacillus concavus DSM 17758</name>
    <dbReference type="NCBI Taxonomy" id="1423735"/>
    <lineage>
        <taxon>Bacteria</taxon>
        <taxon>Bacillati</taxon>
        <taxon>Bacillota</taxon>
        <taxon>Bacilli</taxon>
        <taxon>Lactobacillales</taxon>
        <taxon>Lactobacillaceae</taxon>
        <taxon>Lapidilactobacillus</taxon>
    </lineage>
</organism>
<gene>
    <name evidence="15" type="ORF">FC15_GL001005</name>
</gene>
<dbReference type="Gene3D" id="1.10.246.70">
    <property type="match status" value="1"/>
</dbReference>
<comment type="similarity">
    <text evidence="3">Belongs to the peptidase S15 family.</text>
</comment>
<dbReference type="GO" id="GO:0008239">
    <property type="term" value="F:dipeptidyl-peptidase activity"/>
    <property type="evidence" value="ECO:0007669"/>
    <property type="project" value="UniProtKB-EC"/>
</dbReference>
<comment type="subunit">
    <text evidence="4">Homodimer.</text>
</comment>
<dbReference type="GO" id="GO:0008236">
    <property type="term" value="F:serine-type peptidase activity"/>
    <property type="evidence" value="ECO:0007669"/>
    <property type="project" value="UniProtKB-KW"/>
</dbReference>
<keyword evidence="10" id="KW-0720">Serine protease</keyword>
<evidence type="ECO:0000256" key="2">
    <source>
        <dbReference type="ARBA" id="ARBA00003997"/>
    </source>
</evidence>
<dbReference type="GO" id="GO:0006508">
    <property type="term" value="P:proteolysis"/>
    <property type="evidence" value="ECO:0007669"/>
    <property type="project" value="UniProtKB-KW"/>
</dbReference>
<evidence type="ECO:0000256" key="1">
    <source>
        <dbReference type="ARBA" id="ARBA00000123"/>
    </source>
</evidence>
<keyword evidence="16" id="KW-1185">Reference proteome</keyword>
<dbReference type="EMBL" id="AZFX01000003">
    <property type="protein sequence ID" value="KRM13834.1"/>
    <property type="molecule type" value="Genomic_DNA"/>
</dbReference>
<dbReference type="SUPFAM" id="SSF49785">
    <property type="entry name" value="Galactose-binding domain-like"/>
    <property type="match status" value="1"/>
</dbReference>
<comment type="catalytic activity">
    <reaction evidence="1">
        <text>Hydrolyzes Xaa-Pro-|- bonds to release unblocked, N-terminal dipeptides from substrates including Ala-Pro-|-p-nitroanilide and (sequentially) Tyr-Pro-|-Phe-Pro-|-Gly-Pro-|-Ile.</text>
        <dbReference type="EC" id="3.4.14.11"/>
    </reaction>
</comment>
<dbReference type="SUPFAM" id="SSF81761">
    <property type="entry name" value="X-Prolyl dipeptidyl aminopeptidase PepX, N-terminal domain"/>
    <property type="match status" value="1"/>
</dbReference>
<dbReference type="InterPro" id="IPR013736">
    <property type="entry name" value="Xaa-Pro_dipept_C"/>
</dbReference>
<feature type="domain" description="X-Prolyl dipeptidyl aminopeptidase PepX N-terminal" evidence="14">
    <location>
        <begin position="10"/>
        <end position="166"/>
    </location>
</feature>
<evidence type="ECO:0000313" key="16">
    <source>
        <dbReference type="Proteomes" id="UP000051315"/>
    </source>
</evidence>
<dbReference type="Proteomes" id="UP000051315">
    <property type="component" value="Unassembled WGS sequence"/>
</dbReference>
<dbReference type="PATRIC" id="fig|1423735.3.peg.1045"/>
<dbReference type="Pfam" id="PF09168">
    <property type="entry name" value="PepX_N"/>
    <property type="match status" value="1"/>
</dbReference>
<dbReference type="SMART" id="SM00939">
    <property type="entry name" value="PepX_C"/>
    <property type="match status" value="1"/>
</dbReference>
<comment type="caution">
    <text evidence="15">The sequence shown here is derived from an EMBL/GenBank/DDBJ whole genome shotgun (WGS) entry which is preliminary data.</text>
</comment>
<dbReference type="GO" id="GO:0004177">
    <property type="term" value="F:aminopeptidase activity"/>
    <property type="evidence" value="ECO:0007669"/>
    <property type="project" value="UniProtKB-KW"/>
</dbReference>
<dbReference type="Pfam" id="PF08530">
    <property type="entry name" value="PepX_C"/>
    <property type="match status" value="1"/>
</dbReference>